<dbReference type="GO" id="GO:0005829">
    <property type="term" value="C:cytosol"/>
    <property type="evidence" value="ECO:0007669"/>
    <property type="project" value="TreeGrafter"/>
</dbReference>
<dbReference type="FunFam" id="3.40.640.10:FF:000066">
    <property type="entry name" value="Aspartate aminotransferase"/>
    <property type="match status" value="1"/>
</dbReference>
<dbReference type="PROSITE" id="PS00105">
    <property type="entry name" value="AA_TRANSFER_CLASS_1"/>
    <property type="match status" value="1"/>
</dbReference>
<evidence type="ECO:0000256" key="5">
    <source>
        <dbReference type="ARBA" id="ARBA00022679"/>
    </source>
</evidence>
<keyword evidence="6" id="KW-0663">Pyridoxal phosphate</keyword>
<proteinExistence type="inferred from homology"/>
<dbReference type="Proteomes" id="UP000694388">
    <property type="component" value="Unplaced"/>
</dbReference>
<dbReference type="GeneTree" id="ENSGT00950000183082"/>
<name>A0A8C4PWV8_EPTBU</name>
<dbReference type="Gene3D" id="3.90.1150.10">
    <property type="entry name" value="Aspartate Aminotransferase, domain 1"/>
    <property type="match status" value="1"/>
</dbReference>
<comment type="cofactor">
    <cofactor evidence="1">
        <name>pyridoxal 5'-phosphate</name>
        <dbReference type="ChEBI" id="CHEBI:597326"/>
    </cofactor>
</comment>
<evidence type="ECO:0000313" key="9">
    <source>
        <dbReference type="Ensembl" id="ENSEBUP00000001562.1"/>
    </source>
</evidence>
<evidence type="ECO:0000256" key="7">
    <source>
        <dbReference type="RuleBase" id="RU000480"/>
    </source>
</evidence>
<sequence>MERPSSFAEVPHAQPIAVFQLTADFRVDPHPSKVNLGVGAFRTEDGLPWVLPVVAKTEAQLARELEESTLDHEYLPVIGHPEFTRLATQLSLGEASPGLQSGRAAGVQVIGGTGALRIGAEFLRRWWNPELGGKCPVYFSEPTWGNHLSTFRDAGFTDLRKYRYWDEACRRLALTELLEDLESAPEKSVVLLHACAHNPTGTDPTGPQWLQILDVVKRRNLFPFFDSAYQGFASGKLDEDAAAIRLFESHGLELLCAQSFSKNFGLYNERVGNLVIVARDSAALACIKSQIVLLVRAMWSNPPSHGARIVATVLGDPVLRKEWIGCVRTMAERVKLMRQQLYEKLRQLGTPGTWEHIVKQIGMFSYTGLNRAQVDFLIREKHVYLMASGRINMCALNSHNLNYVAESIHDAVTTISG</sequence>
<feature type="domain" description="Aminotransferase class I/classII large" evidence="8">
    <location>
        <begin position="32"/>
        <end position="408"/>
    </location>
</feature>
<dbReference type="NCBIfam" id="NF006719">
    <property type="entry name" value="PRK09257.1"/>
    <property type="match status" value="1"/>
</dbReference>
<evidence type="ECO:0000256" key="2">
    <source>
        <dbReference type="ARBA" id="ARBA00007441"/>
    </source>
</evidence>
<dbReference type="GO" id="GO:0006532">
    <property type="term" value="P:aspartate biosynthetic process"/>
    <property type="evidence" value="ECO:0007669"/>
    <property type="project" value="TreeGrafter"/>
</dbReference>
<dbReference type="InterPro" id="IPR015422">
    <property type="entry name" value="PyrdxlP-dep_Trfase_small"/>
</dbReference>
<evidence type="ECO:0000313" key="10">
    <source>
        <dbReference type="Proteomes" id="UP000694388"/>
    </source>
</evidence>
<dbReference type="CDD" id="cd00609">
    <property type="entry name" value="AAT_like"/>
    <property type="match status" value="1"/>
</dbReference>
<dbReference type="OMA" id="GTWTHIT"/>
<comment type="catalytic activity">
    <reaction evidence="7">
        <text>L-aspartate + 2-oxoglutarate = oxaloacetate + L-glutamate</text>
        <dbReference type="Rhea" id="RHEA:21824"/>
        <dbReference type="ChEBI" id="CHEBI:16452"/>
        <dbReference type="ChEBI" id="CHEBI:16810"/>
        <dbReference type="ChEBI" id="CHEBI:29985"/>
        <dbReference type="ChEBI" id="CHEBI:29991"/>
        <dbReference type="EC" id="2.6.1.1"/>
    </reaction>
</comment>
<dbReference type="GO" id="GO:0030170">
    <property type="term" value="F:pyridoxal phosphate binding"/>
    <property type="evidence" value="ECO:0007669"/>
    <property type="project" value="InterPro"/>
</dbReference>
<dbReference type="InterPro" id="IPR000796">
    <property type="entry name" value="Asp_trans"/>
</dbReference>
<evidence type="ECO:0000256" key="3">
    <source>
        <dbReference type="ARBA" id="ARBA00011738"/>
    </source>
</evidence>
<dbReference type="Gene3D" id="3.40.640.10">
    <property type="entry name" value="Type I PLP-dependent aspartate aminotransferase-like (Major domain)"/>
    <property type="match status" value="1"/>
</dbReference>
<dbReference type="PANTHER" id="PTHR11879:SF55">
    <property type="entry name" value="GLUTAMATE OXALOACETATE TRANSAMINASE 1, ISOFORM B"/>
    <property type="match status" value="1"/>
</dbReference>
<evidence type="ECO:0000256" key="4">
    <source>
        <dbReference type="ARBA" id="ARBA00022576"/>
    </source>
</evidence>
<accession>A0A8C4PWV8</accession>
<organism evidence="9 10">
    <name type="scientific">Eptatretus burgeri</name>
    <name type="common">Inshore hagfish</name>
    <dbReference type="NCBI Taxonomy" id="7764"/>
    <lineage>
        <taxon>Eukaryota</taxon>
        <taxon>Metazoa</taxon>
        <taxon>Chordata</taxon>
        <taxon>Craniata</taxon>
        <taxon>Vertebrata</taxon>
        <taxon>Cyclostomata</taxon>
        <taxon>Myxini</taxon>
        <taxon>Myxiniformes</taxon>
        <taxon>Myxinidae</taxon>
        <taxon>Eptatretinae</taxon>
        <taxon>Eptatretus</taxon>
    </lineage>
</organism>
<comment type="subunit">
    <text evidence="3 7">Homodimer.</text>
</comment>
<dbReference type="Ensembl" id="ENSEBUT00000001915.1">
    <property type="protein sequence ID" value="ENSEBUP00000001585.1"/>
    <property type="gene ID" value="ENSEBUG00000001335.1"/>
</dbReference>
<keyword evidence="10" id="KW-1185">Reference proteome</keyword>
<dbReference type="AlphaFoldDB" id="A0A8C4PWV8"/>
<dbReference type="Ensembl" id="ENSEBUT00000001891.1">
    <property type="protein sequence ID" value="ENSEBUP00000001562.1"/>
    <property type="gene ID" value="ENSEBUG00000001335.1"/>
</dbReference>
<reference evidence="9" key="1">
    <citation type="submission" date="2025-05" db="UniProtKB">
        <authorList>
            <consortium name="Ensembl"/>
        </authorList>
    </citation>
    <scope>IDENTIFICATION</scope>
</reference>
<dbReference type="Pfam" id="PF00155">
    <property type="entry name" value="Aminotran_1_2"/>
    <property type="match status" value="1"/>
</dbReference>
<evidence type="ECO:0000256" key="1">
    <source>
        <dbReference type="ARBA" id="ARBA00001933"/>
    </source>
</evidence>
<dbReference type="InterPro" id="IPR004839">
    <property type="entry name" value="Aminotransferase_I/II_large"/>
</dbReference>
<dbReference type="GO" id="GO:0004069">
    <property type="term" value="F:L-aspartate:2-oxoglutarate aminotransferase activity"/>
    <property type="evidence" value="ECO:0007669"/>
    <property type="project" value="UniProtKB-EC"/>
</dbReference>
<evidence type="ECO:0000259" key="8">
    <source>
        <dbReference type="Pfam" id="PF00155"/>
    </source>
</evidence>
<comment type="miscellaneous">
    <text evidence="7">In eukaryotes there are cytoplasmic, mitochondrial and chloroplastic isozymes.</text>
</comment>
<dbReference type="InterPro" id="IPR015421">
    <property type="entry name" value="PyrdxlP-dep_Trfase_major"/>
</dbReference>
<protein>
    <recommendedName>
        <fullName evidence="7">Aspartate aminotransferase</fullName>
        <ecNumber evidence="7">2.6.1.1</ecNumber>
    </recommendedName>
</protein>
<dbReference type="FunFam" id="3.90.1150.10:FF:000001">
    <property type="entry name" value="Aspartate aminotransferase"/>
    <property type="match status" value="1"/>
</dbReference>
<dbReference type="InterPro" id="IPR004838">
    <property type="entry name" value="NHTrfase_class1_PyrdxlP-BS"/>
</dbReference>
<dbReference type="InterPro" id="IPR015424">
    <property type="entry name" value="PyrdxlP-dep_Trfase"/>
</dbReference>
<comment type="similarity">
    <text evidence="2">Belongs to the class-I pyridoxal-phosphate-dependent aminotransferase family.</text>
</comment>
<evidence type="ECO:0000256" key="6">
    <source>
        <dbReference type="ARBA" id="ARBA00022898"/>
    </source>
</evidence>
<keyword evidence="5 7" id="KW-0808">Transferase</keyword>
<keyword evidence="4 7" id="KW-0032">Aminotransferase</keyword>
<dbReference type="PANTHER" id="PTHR11879">
    <property type="entry name" value="ASPARTATE AMINOTRANSFERASE"/>
    <property type="match status" value="1"/>
</dbReference>
<dbReference type="SUPFAM" id="SSF53383">
    <property type="entry name" value="PLP-dependent transferases"/>
    <property type="match status" value="1"/>
</dbReference>
<dbReference type="EC" id="2.6.1.1" evidence="7"/>
<dbReference type="PRINTS" id="PR00799">
    <property type="entry name" value="TRANSAMINASE"/>
</dbReference>